<dbReference type="AlphaFoldDB" id="A0A8E2UDQ3"/>
<dbReference type="Proteomes" id="UP000239010">
    <property type="component" value="Unassembled WGS sequence"/>
</dbReference>
<keyword evidence="1" id="KW-0812">Transmembrane</keyword>
<reference evidence="2 3" key="1">
    <citation type="submission" date="2017-11" db="EMBL/GenBank/DDBJ databases">
        <title>Genome sequence of Entomoplasma ellychniae ELCN-1 (ATCC 43707).</title>
        <authorList>
            <person name="Lo W.-S."/>
            <person name="Gasparich G.E."/>
            <person name="Kuo C.-H."/>
        </authorList>
    </citation>
    <scope>NUCLEOTIDE SEQUENCE [LARGE SCALE GENOMIC DNA]</scope>
    <source>
        <strain evidence="2 3">ELCN-1</strain>
    </source>
</reference>
<keyword evidence="1" id="KW-0472">Membrane</keyword>
<organism evidence="2 3">
    <name type="scientific">Entomoplasma ellychniae</name>
    <dbReference type="NCBI Taxonomy" id="2114"/>
    <lineage>
        <taxon>Bacteria</taxon>
        <taxon>Bacillati</taxon>
        <taxon>Mycoplasmatota</taxon>
        <taxon>Mollicutes</taxon>
        <taxon>Entomoplasmatales</taxon>
        <taxon>Entomoplasmataceae</taxon>
        <taxon>Entomoplasma</taxon>
    </lineage>
</organism>
<feature type="transmembrane region" description="Helical" evidence="1">
    <location>
        <begin position="39"/>
        <end position="59"/>
    </location>
</feature>
<accession>A0A8E2UDQ3</accession>
<keyword evidence="3" id="KW-1185">Reference proteome</keyword>
<dbReference type="RefSeq" id="WP_104206213.1">
    <property type="nucleotide sequence ID" value="NZ_PHND01000003.1"/>
</dbReference>
<evidence type="ECO:0000256" key="1">
    <source>
        <dbReference type="SAM" id="Phobius"/>
    </source>
</evidence>
<evidence type="ECO:0000313" key="3">
    <source>
        <dbReference type="Proteomes" id="UP000239010"/>
    </source>
</evidence>
<dbReference type="EMBL" id="PHND01000003">
    <property type="protein sequence ID" value="PPE03815.1"/>
    <property type="molecule type" value="Genomic_DNA"/>
</dbReference>
<name>A0A8E2UDQ3_9MOLU</name>
<protein>
    <submittedName>
        <fullName evidence="2">Uncharacterized protein</fullName>
    </submittedName>
</protein>
<gene>
    <name evidence="2" type="ORF">EELLY_v1c08000</name>
</gene>
<sequence>MNHEIINLNNYQKITKATTIKNILNFETVLFDFALQLPFINPIISLFLKIVIFMFIVLIEQFKTIEFLLSKSFK</sequence>
<comment type="caution">
    <text evidence="2">The sequence shown here is derived from an EMBL/GenBank/DDBJ whole genome shotgun (WGS) entry which is preliminary data.</text>
</comment>
<evidence type="ECO:0000313" key="2">
    <source>
        <dbReference type="EMBL" id="PPE03815.1"/>
    </source>
</evidence>
<proteinExistence type="predicted"/>
<keyword evidence="1" id="KW-1133">Transmembrane helix</keyword>